<protein>
    <submittedName>
        <fullName evidence="2">Phosphatidylserine/phosphatidylglycerophosphate/ cardiolipin synthase family protein</fullName>
    </submittedName>
</protein>
<dbReference type="PANTHER" id="PTHR21248:SF22">
    <property type="entry name" value="PHOSPHOLIPASE D"/>
    <property type="match status" value="1"/>
</dbReference>
<comment type="caution">
    <text evidence="2">The sequence shown here is derived from an EMBL/GenBank/DDBJ whole genome shotgun (WGS) entry which is preliminary data.</text>
</comment>
<name>A0A7Y4JQU2_9BACT</name>
<accession>A0A7Y4JQU2</accession>
<dbReference type="InterPro" id="IPR001736">
    <property type="entry name" value="PLipase_D/transphosphatidylase"/>
</dbReference>
<reference evidence="2 3" key="1">
    <citation type="submission" date="2020-05" db="EMBL/GenBank/DDBJ databases">
        <authorList>
            <person name="Whitworth D."/>
        </authorList>
    </citation>
    <scope>NUCLEOTIDE SEQUENCE [LARGE SCALE GENOMIC DNA]</scope>
    <source>
        <strain evidence="2 3">CA046A</strain>
    </source>
</reference>
<dbReference type="GO" id="GO:0030572">
    <property type="term" value="F:phosphatidyltransferase activity"/>
    <property type="evidence" value="ECO:0007669"/>
    <property type="project" value="UniProtKB-ARBA"/>
</dbReference>
<gene>
    <name evidence="2" type="ORF">HNS30_05755</name>
</gene>
<evidence type="ECO:0000313" key="3">
    <source>
        <dbReference type="Proteomes" id="UP000528460"/>
    </source>
</evidence>
<dbReference type="Gene3D" id="3.30.870.10">
    <property type="entry name" value="Endonuclease Chain A"/>
    <property type="match status" value="2"/>
</dbReference>
<sequence length="579" mass="65617">MRNATKGNRVRFLLDEEFFEELHRQLCRIELLDPDPLTYVLVAMWLCKPDTQLPAVTVQQGSRSTRVAGRTFINAITSLTQRGHPVKFVLWNGANPVEWPRKLISVPYNWLRWAGSLTGLIRYEPLDSGILRFGGGARVFSEALSFRARSTPNMQVYAESYSPNWIAQHGLTASNHQKFVVCSHAGRLEALLGGFNINESYSAKTDHGLVGERWHDTAVLIEGPAAHAVQTEWLRRWNKQYWYGGDTLPARIEDQGFTQHGSKKQTAQRLIQGWNVGVTIATTNGEPFTRENDIRDLVIERIKVATKYIYLENYALTDPALVAALSKRMAEKKDLKVIVLVTHPKNPYYSTPISWSPMEYYTFVQLSLPRFTHVRIVTTHEIAFGATEDEEQVLDPATAKFVSAENGTFTWSEGGQTKSCSFDDIAELEAPTVMYGPISTDLAGSEVLPRNAANAKKPQWPYVHSKLALFDDQVAFVGSSNWTYRSMEYDGEITAMVTGEETVRGIRERLFEHWQKGLTVDNYATKAAKNEQDRVARRLRPVHSYMLPLSFGDFLHSAEVTLVGSPKAWLYSKATWRFW</sequence>
<dbReference type="PANTHER" id="PTHR21248">
    <property type="entry name" value="CARDIOLIPIN SYNTHASE"/>
    <property type="match status" value="1"/>
</dbReference>
<evidence type="ECO:0000259" key="1">
    <source>
        <dbReference type="PROSITE" id="PS50035"/>
    </source>
</evidence>
<dbReference type="AlphaFoldDB" id="A0A7Y4JQU2"/>
<dbReference type="Pfam" id="PF13091">
    <property type="entry name" value="PLDc_2"/>
    <property type="match status" value="1"/>
</dbReference>
<dbReference type="Proteomes" id="UP000528460">
    <property type="component" value="Unassembled WGS sequence"/>
</dbReference>
<evidence type="ECO:0000313" key="2">
    <source>
        <dbReference type="EMBL" id="NOK08537.1"/>
    </source>
</evidence>
<dbReference type="GO" id="GO:0032049">
    <property type="term" value="P:cardiolipin biosynthetic process"/>
    <property type="evidence" value="ECO:0007669"/>
    <property type="project" value="UniProtKB-ARBA"/>
</dbReference>
<feature type="domain" description="PLD phosphodiesterase" evidence="1">
    <location>
        <begin position="171"/>
        <end position="201"/>
    </location>
</feature>
<dbReference type="EMBL" id="JABFJW010000027">
    <property type="protein sequence ID" value="NOK08537.1"/>
    <property type="molecule type" value="Genomic_DNA"/>
</dbReference>
<feature type="domain" description="PLD phosphodiesterase" evidence="1">
    <location>
        <begin position="464"/>
        <end position="486"/>
    </location>
</feature>
<dbReference type="PROSITE" id="PS50035">
    <property type="entry name" value="PLD"/>
    <property type="match status" value="2"/>
</dbReference>
<proteinExistence type="predicted"/>
<organism evidence="2 3">
    <name type="scientific">Corallococcus exercitus</name>
    <dbReference type="NCBI Taxonomy" id="2316736"/>
    <lineage>
        <taxon>Bacteria</taxon>
        <taxon>Pseudomonadati</taxon>
        <taxon>Myxococcota</taxon>
        <taxon>Myxococcia</taxon>
        <taxon>Myxococcales</taxon>
        <taxon>Cystobacterineae</taxon>
        <taxon>Myxococcaceae</taxon>
        <taxon>Corallococcus</taxon>
    </lineage>
</organism>
<dbReference type="SUPFAM" id="SSF56024">
    <property type="entry name" value="Phospholipase D/nuclease"/>
    <property type="match status" value="2"/>
</dbReference>
<dbReference type="RefSeq" id="WP_171412782.1">
    <property type="nucleotide sequence ID" value="NZ_JABFJW010000027.1"/>
</dbReference>
<dbReference type="InterPro" id="IPR025202">
    <property type="entry name" value="PLD-like_dom"/>
</dbReference>
<dbReference type="SMART" id="SM00155">
    <property type="entry name" value="PLDc"/>
    <property type="match status" value="2"/>
</dbReference>